<evidence type="ECO:0000313" key="4">
    <source>
        <dbReference type="Proteomes" id="UP000055014"/>
    </source>
</evidence>
<dbReference type="Pfam" id="PF00575">
    <property type="entry name" value="S1"/>
    <property type="match status" value="1"/>
</dbReference>
<dbReference type="EMBL" id="DQBS01000068">
    <property type="protein sequence ID" value="HCO69503.1"/>
    <property type="molecule type" value="Genomic_DNA"/>
</dbReference>
<accession>A0A101I4B2</accession>
<dbReference type="InterPro" id="IPR050437">
    <property type="entry name" value="Ribos_protein_bS1-like"/>
</dbReference>
<dbReference type="InterPro" id="IPR003029">
    <property type="entry name" value="S1_domain"/>
</dbReference>
<gene>
    <name evidence="2" type="ORF">DIT26_02785</name>
    <name evidence="3" type="ORF">XE02_1216</name>
</gene>
<evidence type="ECO:0000313" key="2">
    <source>
        <dbReference type="EMBL" id="HCO69503.1"/>
    </source>
</evidence>
<organism evidence="3 4">
    <name type="scientific">Mesotoga infera</name>
    <dbReference type="NCBI Taxonomy" id="1236046"/>
    <lineage>
        <taxon>Bacteria</taxon>
        <taxon>Thermotogati</taxon>
        <taxon>Thermotogota</taxon>
        <taxon>Thermotogae</taxon>
        <taxon>Kosmotogales</taxon>
        <taxon>Kosmotogaceae</taxon>
        <taxon>Mesotoga</taxon>
    </lineage>
</organism>
<dbReference type="PATRIC" id="fig|1236046.5.peg.1078"/>
<comment type="caution">
    <text evidence="3">The sequence shown here is derived from an EMBL/GenBank/DDBJ whole genome shotgun (WGS) entry which is preliminary data.</text>
</comment>
<dbReference type="Proteomes" id="UP000055014">
    <property type="component" value="Unassembled WGS sequence"/>
</dbReference>
<protein>
    <submittedName>
        <fullName evidence="2">RNA-binding protein</fullName>
    </submittedName>
</protein>
<feature type="domain" description="S1 motif" evidence="1">
    <location>
        <begin position="6"/>
        <end position="74"/>
    </location>
</feature>
<reference evidence="2 5" key="3">
    <citation type="journal article" date="2018" name="Nat. Biotechnol.">
        <title>A standardized bacterial taxonomy based on genome phylogeny substantially revises the tree of life.</title>
        <authorList>
            <person name="Parks D.H."/>
            <person name="Chuvochina M."/>
            <person name="Waite D.W."/>
            <person name="Rinke C."/>
            <person name="Skarshewski A."/>
            <person name="Chaumeil P.A."/>
            <person name="Hugenholtz P."/>
        </authorList>
    </citation>
    <scope>NUCLEOTIDE SEQUENCE [LARGE SCALE GENOMIC DNA]</scope>
    <source>
        <strain evidence="2">UBA9905</strain>
    </source>
</reference>
<dbReference type="EMBL" id="LGGW01000128">
    <property type="protein sequence ID" value="KUK88671.1"/>
    <property type="molecule type" value="Genomic_DNA"/>
</dbReference>
<reference evidence="3" key="1">
    <citation type="journal article" date="2015" name="MBio">
        <title>Genome-resolved metagenomic analysis reveals roles for candidate phyla and other microbial community members in biogeochemical transformations in oil reservoirs.</title>
        <authorList>
            <person name="Hu P."/>
            <person name="Tom L."/>
            <person name="Singh A."/>
            <person name="Thomas B.C."/>
            <person name="Baker B.J."/>
            <person name="Piceno Y.M."/>
            <person name="Andersen G.L."/>
            <person name="Banfield J.F."/>
        </authorList>
    </citation>
    <scope>NUCLEOTIDE SEQUENCE [LARGE SCALE GENOMIC DNA]</scope>
    <source>
        <strain evidence="3">46_70</strain>
    </source>
</reference>
<proteinExistence type="predicted"/>
<reference evidence="4" key="2">
    <citation type="journal article" date="2015" name="MBio">
        <title>Genome-Resolved Metagenomic Analysis Reveals Roles for Candidate Phyla and Other Microbial Community Members in Biogeochemical Transformations in Oil Reservoirs.</title>
        <authorList>
            <person name="Hu P."/>
            <person name="Tom L."/>
            <person name="Singh A."/>
            <person name="Thomas B.C."/>
            <person name="Baker B.J."/>
            <person name="Piceno Y.M."/>
            <person name="Andersen G.L."/>
            <person name="Banfield J.F."/>
        </authorList>
    </citation>
    <scope>NUCLEOTIDE SEQUENCE [LARGE SCALE GENOMIC DNA]</scope>
</reference>
<dbReference type="InterPro" id="IPR012340">
    <property type="entry name" value="NA-bd_OB-fold"/>
</dbReference>
<dbReference type="AlphaFoldDB" id="A0A101I4B2"/>
<sequence length="122" mass="13710">MSVKVGTVVEGNVTSVKKFGAYVNLESGEEGFIHISKVAREYVKNIEDYLKVGQKVEAKVLGTTKDGKWELSIKDLKTKGSDEGPSSQDFEKKLAKFMRDSGEKISAFKRRLDKKRGIRKRP</sequence>
<dbReference type="Gene3D" id="2.40.50.140">
    <property type="entry name" value="Nucleic acid-binding proteins"/>
    <property type="match status" value="1"/>
</dbReference>
<dbReference type="GO" id="GO:0006412">
    <property type="term" value="P:translation"/>
    <property type="evidence" value="ECO:0007669"/>
    <property type="project" value="TreeGrafter"/>
</dbReference>
<evidence type="ECO:0000313" key="5">
    <source>
        <dbReference type="Proteomes" id="UP000264215"/>
    </source>
</evidence>
<dbReference type="SUPFAM" id="SSF50249">
    <property type="entry name" value="Nucleic acid-binding proteins"/>
    <property type="match status" value="1"/>
</dbReference>
<dbReference type="GO" id="GO:0003735">
    <property type="term" value="F:structural constituent of ribosome"/>
    <property type="evidence" value="ECO:0007669"/>
    <property type="project" value="TreeGrafter"/>
</dbReference>
<dbReference type="Proteomes" id="UP000264215">
    <property type="component" value="Unassembled WGS sequence"/>
</dbReference>
<dbReference type="SMART" id="SM00316">
    <property type="entry name" value="S1"/>
    <property type="match status" value="1"/>
</dbReference>
<dbReference type="GO" id="GO:0003729">
    <property type="term" value="F:mRNA binding"/>
    <property type="evidence" value="ECO:0007669"/>
    <property type="project" value="TreeGrafter"/>
</dbReference>
<dbReference type="PROSITE" id="PS50126">
    <property type="entry name" value="S1"/>
    <property type="match status" value="1"/>
</dbReference>
<evidence type="ECO:0000259" key="1">
    <source>
        <dbReference type="PROSITE" id="PS50126"/>
    </source>
</evidence>
<name>A0A101I4B2_9BACT</name>
<dbReference type="PANTHER" id="PTHR10724">
    <property type="entry name" value="30S RIBOSOMAL PROTEIN S1"/>
    <property type="match status" value="1"/>
</dbReference>
<evidence type="ECO:0000313" key="3">
    <source>
        <dbReference type="EMBL" id="KUK88671.1"/>
    </source>
</evidence>